<dbReference type="OrthoDB" id="3853857at2759"/>
<keyword evidence="1" id="KW-1133">Transmembrane helix</keyword>
<dbReference type="GO" id="GO:0046512">
    <property type="term" value="P:sphingosine biosynthetic process"/>
    <property type="evidence" value="ECO:0007669"/>
    <property type="project" value="TreeGrafter"/>
</dbReference>
<gene>
    <name evidence="3" type="ORF">ASIM_LOCUS2227</name>
</gene>
<keyword evidence="4" id="KW-1185">Reference proteome</keyword>
<dbReference type="AlphaFoldDB" id="A0A0M3J494"/>
<accession>A0A0M3J494</accession>
<dbReference type="GO" id="GO:0005737">
    <property type="term" value="C:cytoplasm"/>
    <property type="evidence" value="ECO:0007669"/>
    <property type="project" value="TreeGrafter"/>
</dbReference>
<feature type="domain" description="DAGKc" evidence="2">
    <location>
        <begin position="6"/>
        <end position="163"/>
    </location>
</feature>
<keyword evidence="1" id="KW-0812">Transmembrane</keyword>
<dbReference type="PANTHER" id="PTHR12358:SF112">
    <property type="entry name" value="LD11247P-RELATED"/>
    <property type="match status" value="1"/>
</dbReference>
<reference evidence="3 4" key="2">
    <citation type="submission" date="2018-11" db="EMBL/GenBank/DDBJ databases">
        <authorList>
            <consortium name="Pathogen Informatics"/>
        </authorList>
    </citation>
    <scope>NUCLEOTIDE SEQUENCE [LARGE SCALE GENOMIC DNA]</scope>
</reference>
<evidence type="ECO:0000313" key="4">
    <source>
        <dbReference type="Proteomes" id="UP000267096"/>
    </source>
</evidence>
<dbReference type="PROSITE" id="PS50146">
    <property type="entry name" value="DAGK"/>
    <property type="match status" value="1"/>
</dbReference>
<dbReference type="Pfam" id="PF00781">
    <property type="entry name" value="DAGK_cat"/>
    <property type="match status" value="1"/>
</dbReference>
<evidence type="ECO:0000259" key="2">
    <source>
        <dbReference type="PROSITE" id="PS50146"/>
    </source>
</evidence>
<proteinExistence type="predicted"/>
<reference evidence="5" key="1">
    <citation type="submission" date="2017-02" db="UniProtKB">
        <authorList>
            <consortium name="WormBaseParasite"/>
        </authorList>
    </citation>
    <scope>IDENTIFICATION</scope>
</reference>
<protein>
    <submittedName>
        <fullName evidence="5">Sphingosine kinase 1 (inferred by orthology to a C. elegans protein)</fullName>
    </submittedName>
</protein>
<dbReference type="InterPro" id="IPR001206">
    <property type="entry name" value="Diacylglycerol_kinase_cat_dom"/>
</dbReference>
<dbReference type="WBParaSite" id="ASIM_0000236201-mRNA-1">
    <property type="protein sequence ID" value="ASIM_0000236201-mRNA-1"/>
    <property type="gene ID" value="ASIM_0000236201"/>
</dbReference>
<dbReference type="GO" id="GO:0016020">
    <property type="term" value="C:membrane"/>
    <property type="evidence" value="ECO:0007669"/>
    <property type="project" value="TreeGrafter"/>
</dbReference>
<dbReference type="SUPFAM" id="SSF111331">
    <property type="entry name" value="NAD kinase/diacylglycerol kinase-like"/>
    <property type="match status" value="1"/>
</dbReference>
<evidence type="ECO:0000313" key="5">
    <source>
        <dbReference type="WBParaSite" id="ASIM_0000236201-mRNA-1"/>
    </source>
</evidence>
<sequence length="183" mass="21202">MSNFRRKRRRILVIVNPFGGQQKAWKMWQEIVKPIFIAAQLDYKYRILMWYCVVVYFDRNNSVVCIEELMSGDGLISEVIEGFLLRSDRERALKMPIAHIPGGTSNALAASICFQCKLVLSMNLFVFFTHFILFTRTQLIFAALMVARPRYLPLRICHVQTEKDGDRSMFLSITWGLVADIGE</sequence>
<dbReference type="EMBL" id="UYRR01002889">
    <property type="protein sequence ID" value="VDK19756.1"/>
    <property type="molecule type" value="Genomic_DNA"/>
</dbReference>
<dbReference type="Proteomes" id="UP000267096">
    <property type="component" value="Unassembled WGS sequence"/>
</dbReference>
<organism evidence="5">
    <name type="scientific">Anisakis simplex</name>
    <name type="common">Herring worm</name>
    <dbReference type="NCBI Taxonomy" id="6269"/>
    <lineage>
        <taxon>Eukaryota</taxon>
        <taxon>Metazoa</taxon>
        <taxon>Ecdysozoa</taxon>
        <taxon>Nematoda</taxon>
        <taxon>Chromadorea</taxon>
        <taxon>Rhabditida</taxon>
        <taxon>Spirurina</taxon>
        <taxon>Ascaridomorpha</taxon>
        <taxon>Ascaridoidea</taxon>
        <taxon>Anisakidae</taxon>
        <taxon>Anisakis</taxon>
        <taxon>Anisakis simplex complex</taxon>
    </lineage>
</organism>
<dbReference type="Gene3D" id="3.40.50.10330">
    <property type="entry name" value="Probable inorganic polyphosphate/atp-NAD kinase, domain 1"/>
    <property type="match status" value="1"/>
</dbReference>
<evidence type="ECO:0000313" key="3">
    <source>
        <dbReference type="EMBL" id="VDK19756.1"/>
    </source>
</evidence>
<dbReference type="InterPro" id="IPR016064">
    <property type="entry name" value="NAD/diacylglycerol_kinase_sf"/>
</dbReference>
<dbReference type="GO" id="GO:0001727">
    <property type="term" value="F:lipid kinase activity"/>
    <property type="evidence" value="ECO:0007669"/>
    <property type="project" value="TreeGrafter"/>
</dbReference>
<dbReference type="InterPro" id="IPR050187">
    <property type="entry name" value="Lipid_Phosphate_FormReg"/>
</dbReference>
<dbReference type="InterPro" id="IPR017438">
    <property type="entry name" value="ATP-NAD_kinase_N"/>
</dbReference>
<dbReference type="PANTHER" id="PTHR12358">
    <property type="entry name" value="SPHINGOSINE KINASE"/>
    <property type="match status" value="1"/>
</dbReference>
<evidence type="ECO:0000256" key="1">
    <source>
        <dbReference type="SAM" id="Phobius"/>
    </source>
</evidence>
<name>A0A0M3J494_ANISI</name>
<keyword evidence="1" id="KW-0472">Membrane</keyword>
<feature type="transmembrane region" description="Helical" evidence="1">
    <location>
        <begin position="124"/>
        <end position="147"/>
    </location>
</feature>